<evidence type="ECO:0000256" key="1">
    <source>
        <dbReference type="SAM" id="MobiDB-lite"/>
    </source>
</evidence>
<comment type="caution">
    <text evidence="3">The sequence shown here is derived from an EMBL/GenBank/DDBJ whole genome shotgun (WGS) entry which is preliminary data.</text>
</comment>
<dbReference type="EMBL" id="JACHXG010000007">
    <property type="protein sequence ID" value="MBB3090458.1"/>
    <property type="molecule type" value="Genomic_DNA"/>
</dbReference>
<dbReference type="InterPro" id="IPR007345">
    <property type="entry name" value="Polysacch_pyruvyl_Trfase"/>
</dbReference>
<sequence>MSVSPLRLSDSWPVHREPPRPAELRQPGYLDKFDHDTLAYDAFPVGDTVRLSGPPLLNLAADLADATWRIDDTEVGANLRDLDRTQASWLDASATGGQKVTVTLAEATCDAEISESGVDWFRDRLVLTTKSKNNDLQWISDWALFHAQKQNVDAVLLYDNGSDRYRPEDVLKALDVPGIEVAVVVSWPFKFGPQGGSWEGLTDAPWDSDFCEYGILEHARHRFLSEAAGVLNHDIDELAVSEDAAGVFDLLAVAESGAIRYPGRWIDTPRATVTEPPRFSDFTVYDSSRWSSTSKWAIAPRRTREAQQWKTHSVHGVTMETTKRIQHRHFTGITSNWKYARVGATQINAAKHRYDMRLSDALADVFGADSIHPVPGIVEPGTISALLGDVERGLDARRRLGEGLQKVWHWQDDTLVLDYESVHGARYAYDVRVTPQGVSLQITARDDVSWYAVRKRCSPYGTVVPKSARRLQFGRWKPEMPMEQVVSDLVAHIQRGNTDLNQTIEQPPRAIASYWWDQRTNFGDQIGPWLLEAIVGRPSYNTIGQPNAGDALMTVGSLITEMQRPGMTIWGSGLIAPLSNAAIKRLKDREPREILAVRGKRTRNQLIKHLGWDVPEVYGDPALLMPYVLQPGERPSGRSGLSVIPHYSQTHIVADSLITRCGGHHVDVQRSAEEVVAEIAQSEIVVSTSLHGLILAQAYGIPWVWLRIADEGLVGDRFKFSDFFTTLEKEEVASVSVTAEVAAELDLERVASKATLPGSKFDPRALVEVLPYDIREDFVRQLPGTRRSRLHTGKWMRRTVR</sequence>
<evidence type="ECO:0000259" key="2">
    <source>
        <dbReference type="Pfam" id="PF04230"/>
    </source>
</evidence>
<evidence type="ECO:0000313" key="4">
    <source>
        <dbReference type="Proteomes" id="UP000577707"/>
    </source>
</evidence>
<dbReference type="Pfam" id="PF04230">
    <property type="entry name" value="PS_pyruv_trans"/>
    <property type="match status" value="1"/>
</dbReference>
<dbReference type="Proteomes" id="UP000577707">
    <property type="component" value="Unassembled WGS sequence"/>
</dbReference>
<keyword evidence="4" id="KW-1185">Reference proteome</keyword>
<feature type="compositionally biased region" description="Basic and acidic residues" evidence="1">
    <location>
        <begin position="13"/>
        <end position="23"/>
    </location>
</feature>
<name>A0A7W5F9Q7_9ACTN</name>
<organism evidence="3 4">
    <name type="scientific">Nocardioides albus</name>
    <dbReference type="NCBI Taxonomy" id="1841"/>
    <lineage>
        <taxon>Bacteria</taxon>
        <taxon>Bacillati</taxon>
        <taxon>Actinomycetota</taxon>
        <taxon>Actinomycetes</taxon>
        <taxon>Propionibacteriales</taxon>
        <taxon>Nocardioidaceae</taxon>
        <taxon>Nocardioides</taxon>
    </lineage>
</organism>
<accession>A0A7W5F9Q7</accession>
<proteinExistence type="predicted"/>
<evidence type="ECO:0000313" key="3">
    <source>
        <dbReference type="EMBL" id="MBB3090458.1"/>
    </source>
</evidence>
<dbReference type="AlphaFoldDB" id="A0A7W5F9Q7"/>
<dbReference type="RefSeq" id="WP_189129302.1">
    <property type="nucleotide sequence ID" value="NZ_BMQT01000005.1"/>
</dbReference>
<feature type="region of interest" description="Disordered" evidence="1">
    <location>
        <begin position="1"/>
        <end position="26"/>
    </location>
</feature>
<gene>
    <name evidence="3" type="ORF">FHS12_003416</name>
</gene>
<protein>
    <recommendedName>
        <fullName evidence="2">Polysaccharide pyruvyl transferase domain-containing protein</fullName>
    </recommendedName>
</protein>
<reference evidence="3 4" key="1">
    <citation type="submission" date="2020-08" db="EMBL/GenBank/DDBJ databases">
        <title>Genomic Encyclopedia of Type Strains, Phase III (KMG-III): the genomes of soil and plant-associated and newly described type strains.</title>
        <authorList>
            <person name="Whitman W."/>
        </authorList>
    </citation>
    <scope>NUCLEOTIDE SEQUENCE [LARGE SCALE GENOMIC DNA]</scope>
    <source>
        <strain evidence="3 4">CECT 3302</strain>
    </source>
</reference>
<feature type="domain" description="Polysaccharide pyruvyl transferase" evidence="2">
    <location>
        <begin position="593"/>
        <end position="707"/>
    </location>
</feature>